<proteinExistence type="predicted"/>
<keyword evidence="1" id="KW-1133">Transmembrane helix</keyword>
<dbReference type="Proteomes" id="UP000191931">
    <property type="component" value="Unassembled WGS sequence"/>
</dbReference>
<evidence type="ECO:0000313" key="3">
    <source>
        <dbReference type="Proteomes" id="UP000191931"/>
    </source>
</evidence>
<accession>A0A1W1HDS1</accession>
<dbReference type="EMBL" id="FWEV01000153">
    <property type="protein sequence ID" value="SLM30620.1"/>
    <property type="molecule type" value="Genomic_DNA"/>
</dbReference>
<evidence type="ECO:0000313" key="2">
    <source>
        <dbReference type="EMBL" id="SLM30620.1"/>
    </source>
</evidence>
<evidence type="ECO:0000256" key="1">
    <source>
        <dbReference type="SAM" id="Phobius"/>
    </source>
</evidence>
<name>A0A1W1HDS1_9BACT</name>
<dbReference type="STRING" id="1246637.MTBBW1_2360003"/>
<feature type="transmembrane region" description="Helical" evidence="1">
    <location>
        <begin position="21"/>
        <end position="39"/>
    </location>
</feature>
<protein>
    <submittedName>
        <fullName evidence="2">Uncharacterized protein</fullName>
    </submittedName>
</protein>
<keyword evidence="1" id="KW-0472">Membrane</keyword>
<reference evidence="2 3" key="1">
    <citation type="submission" date="2017-03" db="EMBL/GenBank/DDBJ databases">
        <authorList>
            <person name="Afonso C.L."/>
            <person name="Miller P.J."/>
            <person name="Scott M.A."/>
            <person name="Spackman E."/>
            <person name="Goraichik I."/>
            <person name="Dimitrov K.M."/>
            <person name="Suarez D.L."/>
            <person name="Swayne D.E."/>
        </authorList>
    </citation>
    <scope>NUCLEOTIDE SEQUENCE [LARGE SCALE GENOMIC DNA]</scope>
    <source>
        <strain evidence="2">PRJEB14757</strain>
    </source>
</reference>
<organism evidence="2 3">
    <name type="scientific">Desulfamplus magnetovallimortis</name>
    <dbReference type="NCBI Taxonomy" id="1246637"/>
    <lineage>
        <taxon>Bacteria</taxon>
        <taxon>Pseudomonadati</taxon>
        <taxon>Thermodesulfobacteriota</taxon>
        <taxon>Desulfobacteria</taxon>
        <taxon>Desulfobacterales</taxon>
        <taxon>Desulfobacteraceae</taxon>
        <taxon>Desulfamplus</taxon>
    </lineage>
</organism>
<dbReference type="AlphaFoldDB" id="A0A1W1HDS1"/>
<gene>
    <name evidence="2" type="ORF">MTBBW1_2360003</name>
</gene>
<keyword evidence="3" id="KW-1185">Reference proteome</keyword>
<keyword evidence="1" id="KW-0812">Transmembrane</keyword>
<sequence>MSGIATLNLTNRQKGFKVNTLDLLIFIVMILLPNLPGVNLQDPRFKLVMARVLILFFSYEVLLGELRKEDPFLDLSLLGAFGVLAVKGLWG</sequence>